<dbReference type="InterPro" id="IPR042099">
    <property type="entry name" value="ANL_N_sf"/>
</dbReference>
<dbReference type="AlphaFoldDB" id="A0A2I2FMW4"/>
<keyword evidence="2" id="KW-0597">Phosphoprotein</keyword>
<comment type="similarity">
    <text evidence="4">Belongs to the NRP synthetase family.</text>
</comment>
<proteinExistence type="inferred from homology"/>
<keyword evidence="3" id="KW-0436">Ligase</keyword>
<dbReference type="Pfam" id="PF00501">
    <property type="entry name" value="AMP-binding"/>
    <property type="match status" value="1"/>
</dbReference>
<dbReference type="EMBL" id="KZ559119">
    <property type="protein sequence ID" value="PLB41965.1"/>
    <property type="molecule type" value="Genomic_DNA"/>
</dbReference>
<dbReference type="InterPro" id="IPR045851">
    <property type="entry name" value="AMP-bd_C_sf"/>
</dbReference>
<name>A0A2I2FMW4_ASPCN</name>
<protein>
    <recommendedName>
        <fullName evidence="5">AMP-dependent synthetase/ligase domain-containing protein</fullName>
    </recommendedName>
</protein>
<evidence type="ECO:0000256" key="2">
    <source>
        <dbReference type="ARBA" id="ARBA00022553"/>
    </source>
</evidence>
<dbReference type="SUPFAM" id="SSF56801">
    <property type="entry name" value="Acetyl-CoA synthetase-like"/>
    <property type="match status" value="1"/>
</dbReference>
<organism evidence="6 7">
    <name type="scientific">Aspergillus candidus</name>
    <dbReference type="NCBI Taxonomy" id="41067"/>
    <lineage>
        <taxon>Eukaryota</taxon>
        <taxon>Fungi</taxon>
        <taxon>Dikarya</taxon>
        <taxon>Ascomycota</taxon>
        <taxon>Pezizomycotina</taxon>
        <taxon>Eurotiomycetes</taxon>
        <taxon>Eurotiomycetidae</taxon>
        <taxon>Eurotiales</taxon>
        <taxon>Aspergillaceae</taxon>
        <taxon>Aspergillus</taxon>
        <taxon>Aspergillus subgen. Circumdati</taxon>
    </lineage>
</organism>
<keyword evidence="1" id="KW-0596">Phosphopantetheine</keyword>
<dbReference type="PANTHER" id="PTHR45527">
    <property type="entry name" value="NONRIBOSOMAL PEPTIDE SYNTHETASE"/>
    <property type="match status" value="1"/>
</dbReference>
<dbReference type="GO" id="GO:0005737">
    <property type="term" value="C:cytoplasm"/>
    <property type="evidence" value="ECO:0007669"/>
    <property type="project" value="TreeGrafter"/>
</dbReference>
<feature type="domain" description="AMP-dependent synthetase/ligase" evidence="5">
    <location>
        <begin position="18"/>
        <end position="299"/>
    </location>
</feature>
<dbReference type="OrthoDB" id="416786at2759"/>
<dbReference type="GeneID" id="36522991"/>
<evidence type="ECO:0000256" key="4">
    <source>
        <dbReference type="ARBA" id="ARBA00029454"/>
    </source>
</evidence>
<gene>
    <name evidence="6" type="ORF">BDW47DRAFT_122407</name>
</gene>
<evidence type="ECO:0000256" key="1">
    <source>
        <dbReference type="ARBA" id="ARBA00022450"/>
    </source>
</evidence>
<reference evidence="6 7" key="1">
    <citation type="submission" date="2017-12" db="EMBL/GenBank/DDBJ databases">
        <authorList>
            <consortium name="DOE Joint Genome Institute"/>
            <person name="Haridas S."/>
            <person name="Kjaerbolling I."/>
            <person name="Vesth T.C."/>
            <person name="Frisvad J.C."/>
            <person name="Nybo J.L."/>
            <person name="Theobald S."/>
            <person name="Kuo A."/>
            <person name="Bowyer P."/>
            <person name="Matsuda Y."/>
            <person name="Mondo S."/>
            <person name="Lyhne E.K."/>
            <person name="Kogle M.E."/>
            <person name="Clum A."/>
            <person name="Lipzen A."/>
            <person name="Salamov A."/>
            <person name="Ngan C.Y."/>
            <person name="Daum C."/>
            <person name="Chiniquy J."/>
            <person name="Barry K."/>
            <person name="LaButti K."/>
            <person name="Simmons B.A."/>
            <person name="Magnuson J.K."/>
            <person name="Mortensen U.H."/>
            <person name="Larsen T.O."/>
            <person name="Grigoriev I.V."/>
            <person name="Baker S.E."/>
            <person name="Andersen M.R."/>
            <person name="Nordberg H.P."/>
            <person name="Cantor M.N."/>
            <person name="Hua S.X."/>
        </authorList>
    </citation>
    <scope>NUCLEOTIDE SEQUENCE [LARGE SCALE GENOMIC DNA]</scope>
    <source>
        <strain evidence="6 7">CBS 102.13</strain>
    </source>
</reference>
<dbReference type="Gene3D" id="3.30.300.30">
    <property type="match status" value="1"/>
</dbReference>
<dbReference type="RefSeq" id="XP_024675977.1">
    <property type="nucleotide sequence ID" value="XM_024815831.1"/>
</dbReference>
<accession>A0A2I2FMW4</accession>
<dbReference type="GO" id="GO:0031177">
    <property type="term" value="F:phosphopantetheine binding"/>
    <property type="evidence" value="ECO:0007669"/>
    <property type="project" value="TreeGrafter"/>
</dbReference>
<dbReference type="Gene3D" id="3.40.50.12780">
    <property type="entry name" value="N-terminal domain of ligase-like"/>
    <property type="match status" value="1"/>
</dbReference>
<dbReference type="InterPro" id="IPR000873">
    <property type="entry name" value="AMP-dep_synth/lig_dom"/>
</dbReference>
<evidence type="ECO:0000313" key="7">
    <source>
        <dbReference type="Proteomes" id="UP000234585"/>
    </source>
</evidence>
<sequence>MLSKIVNVWYSSEITADIHGEKSAWAVVSILGVLKFGAGFVLLDPSLPEPRLRSIIYQVGSRVLLSSHVDSPSHAQRRAPGHATSFTALSQPSSKIMYAVFTSGSSGTPKGVLVTHVNFCSAVDHQLVLLGFTRESRVLDFASYAFDAAVHNVIATLVARGCLCIPFEETCKNDLTKIISVMQPTMANLTPTVARLVDPEALKSLKTLILLGEPVTARDAERWRPHNVHFINTYGPAERTPISTINSLSASAEEAMRIGKGVGLVTWIVDPEDQSVLLPPGCTGELLLEGPLKILNGFWKVQLVNPGVVVDFTHIELEEVEHHILKCMPSRAAQVAAEVIVLGAETDPKPVLTAFFIQERTTATQTDQEVPCTPVKYPTVATIKKKLAHHLPGYMVPAVFLSVLELPFTATGKTDRRRLHETGRTVLLTERGCWTRLSSSLAKGVP</sequence>
<evidence type="ECO:0000313" key="6">
    <source>
        <dbReference type="EMBL" id="PLB41965.1"/>
    </source>
</evidence>
<dbReference type="STRING" id="41067.A0A2I2FMW4"/>
<dbReference type="PANTHER" id="PTHR45527:SF3">
    <property type="entry name" value="SIDEROPHORE SYNTHETASE (EUROFUNG)"/>
    <property type="match status" value="1"/>
</dbReference>
<dbReference type="Proteomes" id="UP000234585">
    <property type="component" value="Unassembled WGS sequence"/>
</dbReference>
<evidence type="ECO:0000256" key="3">
    <source>
        <dbReference type="ARBA" id="ARBA00022598"/>
    </source>
</evidence>
<evidence type="ECO:0000259" key="5">
    <source>
        <dbReference type="Pfam" id="PF00501"/>
    </source>
</evidence>
<dbReference type="GO" id="GO:0044550">
    <property type="term" value="P:secondary metabolite biosynthetic process"/>
    <property type="evidence" value="ECO:0007669"/>
    <property type="project" value="TreeGrafter"/>
</dbReference>
<keyword evidence="7" id="KW-1185">Reference proteome</keyword>
<dbReference type="GO" id="GO:0043041">
    <property type="term" value="P:amino acid activation for nonribosomal peptide biosynthetic process"/>
    <property type="evidence" value="ECO:0007669"/>
    <property type="project" value="TreeGrafter"/>
</dbReference>